<dbReference type="GO" id="GO:0004560">
    <property type="term" value="F:alpha-L-fucosidase activity"/>
    <property type="evidence" value="ECO:0007669"/>
    <property type="project" value="InterPro"/>
</dbReference>
<evidence type="ECO:0000313" key="9">
    <source>
        <dbReference type="EMBL" id="MCA4703611.1"/>
    </source>
</evidence>
<dbReference type="InterPro" id="IPR016286">
    <property type="entry name" value="FUC_metazoa-typ"/>
</dbReference>
<dbReference type="SUPFAM" id="SSF51445">
    <property type="entry name" value="(Trans)glycosidases"/>
    <property type="match status" value="1"/>
</dbReference>
<dbReference type="InterPro" id="IPR000933">
    <property type="entry name" value="Glyco_hydro_29"/>
</dbReference>
<dbReference type="GO" id="GO:0005764">
    <property type="term" value="C:lysosome"/>
    <property type="evidence" value="ECO:0007669"/>
    <property type="project" value="TreeGrafter"/>
</dbReference>
<evidence type="ECO:0000256" key="3">
    <source>
        <dbReference type="ARBA" id="ARBA00012662"/>
    </source>
</evidence>
<evidence type="ECO:0000256" key="6">
    <source>
        <dbReference type="ARBA" id="ARBA00023295"/>
    </source>
</evidence>
<dbReference type="PANTHER" id="PTHR10030">
    <property type="entry name" value="ALPHA-L-FUCOSIDASE"/>
    <property type="match status" value="1"/>
</dbReference>
<dbReference type="EC" id="3.2.1.51" evidence="3"/>
<dbReference type="GO" id="GO:0016139">
    <property type="term" value="P:glycoside catabolic process"/>
    <property type="evidence" value="ECO:0007669"/>
    <property type="project" value="TreeGrafter"/>
</dbReference>
<dbReference type="Proteomes" id="UP001198461">
    <property type="component" value="Unassembled WGS sequence"/>
</dbReference>
<dbReference type="GO" id="GO:0006004">
    <property type="term" value="P:fucose metabolic process"/>
    <property type="evidence" value="ECO:0007669"/>
    <property type="project" value="InterPro"/>
</dbReference>
<proteinExistence type="inferred from homology"/>
<reference evidence="9" key="2">
    <citation type="submission" date="2023-08" db="EMBL/GenBank/DDBJ databases">
        <title>Mucin Metabolism Genes Underlie the Key Renovations of Bacteroides xylanisolvens Genomes in Captive Great Apes.</title>
        <authorList>
            <person name="Nishida A.H."/>
        </authorList>
    </citation>
    <scope>NUCLEOTIDE SEQUENCE</scope>
    <source>
        <strain evidence="9">P13.H9</strain>
    </source>
</reference>
<dbReference type="Pfam" id="PF01120">
    <property type="entry name" value="Alpha_L_fucos"/>
    <property type="match status" value="1"/>
</dbReference>
<evidence type="ECO:0000259" key="7">
    <source>
        <dbReference type="Pfam" id="PF01120"/>
    </source>
</evidence>
<dbReference type="AlphaFoldDB" id="A0A7J5PUY9"/>
<evidence type="ECO:0000313" key="10">
    <source>
        <dbReference type="Proteomes" id="UP000434604"/>
    </source>
</evidence>
<dbReference type="PRINTS" id="PR00741">
    <property type="entry name" value="GLHYDRLASE29"/>
</dbReference>
<dbReference type="RefSeq" id="WP_151935073.1">
    <property type="nucleotide sequence ID" value="NZ_JAIWXB010000011.1"/>
</dbReference>
<feature type="domain" description="Glycoside hydrolase family 29 N-terminal" evidence="7">
    <location>
        <begin position="21"/>
        <end position="387"/>
    </location>
</feature>
<dbReference type="EMBL" id="WDED01000022">
    <property type="protein sequence ID" value="KAB6146731.1"/>
    <property type="molecule type" value="Genomic_DNA"/>
</dbReference>
<dbReference type="PANTHER" id="PTHR10030:SF37">
    <property type="entry name" value="ALPHA-L-FUCOSIDASE-RELATED"/>
    <property type="match status" value="1"/>
</dbReference>
<keyword evidence="6" id="KW-0326">Glycosidase</keyword>
<dbReference type="InterPro" id="IPR013780">
    <property type="entry name" value="Glyco_hydro_b"/>
</dbReference>
<name>A0A7J5PUY9_9BACE</name>
<keyword evidence="4" id="KW-0732">Signal</keyword>
<organism evidence="8 10">
    <name type="scientific">Bacteroides xylanisolvens</name>
    <dbReference type="NCBI Taxonomy" id="371601"/>
    <lineage>
        <taxon>Bacteria</taxon>
        <taxon>Pseudomonadati</taxon>
        <taxon>Bacteroidota</taxon>
        <taxon>Bacteroidia</taxon>
        <taxon>Bacteroidales</taxon>
        <taxon>Bacteroidaceae</taxon>
        <taxon>Bacteroides</taxon>
    </lineage>
</organism>
<comment type="function">
    <text evidence="1">Alpha-L-fucosidase is responsible for hydrolyzing the alpha-1,6-linked fucose joined to the reducing-end N-acetylglucosamine of the carbohydrate moieties of glycoproteins.</text>
</comment>
<evidence type="ECO:0000313" key="8">
    <source>
        <dbReference type="EMBL" id="KAB6146731.1"/>
    </source>
</evidence>
<reference evidence="8 10" key="1">
    <citation type="journal article" date="2019" name="Nat. Med.">
        <title>A library of human gut bacterial isolates paired with longitudinal multiomics data enables mechanistic microbiome research.</title>
        <authorList>
            <person name="Poyet M."/>
            <person name="Groussin M."/>
            <person name="Gibbons S.M."/>
            <person name="Avila-Pacheco J."/>
            <person name="Jiang X."/>
            <person name="Kearney S.M."/>
            <person name="Perrotta A.R."/>
            <person name="Berdy B."/>
            <person name="Zhao S."/>
            <person name="Lieberman T.D."/>
            <person name="Swanson P.K."/>
            <person name="Smith M."/>
            <person name="Roesemann S."/>
            <person name="Alexander J.E."/>
            <person name="Rich S.A."/>
            <person name="Livny J."/>
            <person name="Vlamakis H."/>
            <person name="Clish C."/>
            <person name="Bullock K."/>
            <person name="Deik A."/>
            <person name="Scott J."/>
            <person name="Pierce K.A."/>
            <person name="Xavier R.J."/>
            <person name="Alm E.J."/>
        </authorList>
    </citation>
    <scope>NUCLEOTIDE SEQUENCE [LARGE SCALE GENOMIC DNA]</scope>
    <source>
        <strain evidence="8 10">BIOML-A58</strain>
    </source>
</reference>
<dbReference type="Gene3D" id="3.20.20.80">
    <property type="entry name" value="Glycosidases"/>
    <property type="match status" value="1"/>
</dbReference>
<protein>
    <recommendedName>
        <fullName evidence="3">alpha-L-fucosidase</fullName>
        <ecNumber evidence="3">3.2.1.51</ecNumber>
    </recommendedName>
</protein>
<dbReference type="InterPro" id="IPR017853">
    <property type="entry name" value="GH"/>
</dbReference>
<dbReference type="SMART" id="SM00812">
    <property type="entry name" value="Alpha_L_fucos"/>
    <property type="match status" value="1"/>
</dbReference>
<gene>
    <name evidence="8" type="ORF">GA398_15155</name>
    <name evidence="9" type="ORF">LD004_08275</name>
</gene>
<keyword evidence="5" id="KW-0378">Hydrolase</keyword>
<evidence type="ECO:0000256" key="5">
    <source>
        <dbReference type="ARBA" id="ARBA00022801"/>
    </source>
</evidence>
<evidence type="ECO:0000256" key="2">
    <source>
        <dbReference type="ARBA" id="ARBA00007951"/>
    </source>
</evidence>
<dbReference type="InterPro" id="IPR057739">
    <property type="entry name" value="Glyco_hydro_29_N"/>
</dbReference>
<evidence type="ECO:0000256" key="1">
    <source>
        <dbReference type="ARBA" id="ARBA00004071"/>
    </source>
</evidence>
<dbReference type="EMBL" id="JAIWYE010000017">
    <property type="protein sequence ID" value="MCA4703611.1"/>
    <property type="molecule type" value="Genomic_DNA"/>
</dbReference>
<dbReference type="PIRSF" id="PIRSF001092">
    <property type="entry name" value="Alpha-L-fucosidase"/>
    <property type="match status" value="1"/>
</dbReference>
<dbReference type="Gene3D" id="2.60.40.1180">
    <property type="entry name" value="Golgi alpha-mannosidase II"/>
    <property type="match status" value="1"/>
</dbReference>
<evidence type="ECO:0000256" key="4">
    <source>
        <dbReference type="ARBA" id="ARBA00022729"/>
    </source>
</evidence>
<comment type="caution">
    <text evidence="8">The sequence shown here is derived from an EMBL/GenBank/DDBJ whole genome shotgun (WGS) entry which is preliminary data.</text>
</comment>
<dbReference type="Proteomes" id="UP000434604">
    <property type="component" value="Unassembled WGS sequence"/>
</dbReference>
<accession>A0A7J5PUY9</accession>
<sequence length="506" mass="58934">MKRIFCCTLVMSFFLMTLIAQPKSISYSASWESLKSHQIPEWFRDAKFGIYFHWGIYSYMGMGEWYSHYMYNEGHAVHKHHKEVYGEDFQYHQFIPYFTASEFVAEDWAKLFKASGARFAGPVAEHCDNFSNWNSEVNPYNSMKMGPRRDIVGELSKAIKKEGLKFITSFHHSWEWGWYPTWSGRVDTTAVGFEKFYGERTLPETFDYFRQGVRESGYFTGDILPRYAPSESFVSLWKQKIYEVIDNYQPDFLWFDSRLFLIPEKDRQAMIAYYYNKESEWKKKVGMSYKNKDLPEGIAILDLERGRMNEKVEFPWLTDDSWAWNAWSWKHKMRLKNSDIVIDELVDIVSKNGCLLLNITPTCDGRIPEEMRSGLLEIGQWLKVNGEAVYNTRPFITYGEGITKLKKNVFGGVQGDGVDYTAQDFRFTTNGDKLYITQLGMPAAGEKLLLHTFSKNGKVPDIKIKSLKLIGSKENIRWSQTSEGLVIYAPKVLPNTKALVYKAVYE</sequence>
<comment type="similarity">
    <text evidence="2">Belongs to the glycosyl hydrolase 29 family.</text>
</comment>